<feature type="transmembrane region" description="Helical" evidence="7">
    <location>
        <begin position="243"/>
        <end position="260"/>
    </location>
</feature>
<keyword evidence="5 7" id="KW-1133">Transmembrane helix</keyword>
<dbReference type="PANTHER" id="PTHR42751">
    <property type="entry name" value="SODIUM/HYDROGEN EXCHANGER FAMILY/TRKA DOMAIN PROTEIN"/>
    <property type="match status" value="1"/>
</dbReference>
<feature type="transmembrane region" description="Helical" evidence="7">
    <location>
        <begin position="150"/>
        <end position="172"/>
    </location>
</feature>
<reference evidence="10" key="1">
    <citation type="submission" date="2016-10" db="EMBL/GenBank/DDBJ databases">
        <title>Frankia sp. NRRL B-16386 Genome sequencing.</title>
        <authorList>
            <person name="Ghodhbane-Gtari F."/>
            <person name="Swanson E."/>
            <person name="Gueddou A."/>
            <person name="Hezbri K."/>
            <person name="Ktari K."/>
            <person name="Nouioui I."/>
            <person name="Morris K."/>
            <person name="Simpson S."/>
            <person name="Abebe-Akele F."/>
            <person name="Thomas K."/>
            <person name="Gtari M."/>
            <person name="Tisa L.S."/>
        </authorList>
    </citation>
    <scope>NUCLEOTIDE SEQUENCE [LARGE SCALE GENOMIC DNA]</scope>
    <source>
        <strain evidence="10">NRRL B-16386</strain>
    </source>
</reference>
<feature type="transmembrane region" description="Helical" evidence="7">
    <location>
        <begin position="178"/>
        <end position="200"/>
    </location>
</feature>
<sequence length="406" mass="41362">MDHTASIFIELGGVLFCLGVIGHVASRVGISPIPFYLVAGLAFGKGGLLPLVASEEFIKTGAEIGVVLLLLTLGLEYTADELVHGLRKQAPAGAIDLLLNAAPGVAAAFLLGWGGTAAVVMGGITAISSSGIIAKVLGDLGRLGNRETPVVLSVLVIEDLAMAVYLPIVTALLAHQTIARGSITLAIALGALAVVLFVALRHSPKVTRLVFNPNAERNDEIILLRALGLALLVAGVAQRLQVSAAVGAFLVGIALSGPVAEGAREVLTPLRDLFAAVFFVFFGLHTDPAEIPPVLAVASALAVTGVATKVATGWWAARRAGVATLGRFRAGAALVARGEFSIVIAGLAVSAGVSPRLGPLAASYVLLMAVLGPLAARFVEPVTRAGLRRMNRKPATAASGGPLPGI</sequence>
<feature type="transmembrane region" description="Helical" evidence="7">
    <location>
        <begin position="117"/>
        <end position="138"/>
    </location>
</feature>
<dbReference type="GO" id="GO:0015297">
    <property type="term" value="F:antiporter activity"/>
    <property type="evidence" value="ECO:0007669"/>
    <property type="project" value="InterPro"/>
</dbReference>
<comment type="subcellular location">
    <subcellularLocation>
        <location evidence="1">Membrane</location>
        <topology evidence="1">Multi-pass membrane protein</topology>
    </subcellularLocation>
</comment>
<organism evidence="9 10">
    <name type="scientific">Pseudofrankia asymbiotica</name>
    <dbReference type="NCBI Taxonomy" id="1834516"/>
    <lineage>
        <taxon>Bacteria</taxon>
        <taxon>Bacillati</taxon>
        <taxon>Actinomycetota</taxon>
        <taxon>Actinomycetes</taxon>
        <taxon>Frankiales</taxon>
        <taxon>Frankiaceae</taxon>
        <taxon>Pseudofrankia</taxon>
    </lineage>
</organism>
<dbReference type="PANTHER" id="PTHR42751:SF6">
    <property type="entry name" value="CONSERVED INTEGRAL MEMBRANE TRANSPORT PROTEIN-RELATED"/>
    <property type="match status" value="1"/>
</dbReference>
<keyword evidence="3" id="KW-0813">Transport</keyword>
<feature type="transmembrane region" description="Helical" evidence="7">
    <location>
        <begin position="221"/>
        <end position="237"/>
    </location>
</feature>
<dbReference type="OrthoDB" id="3294398at2"/>
<dbReference type="EMBL" id="MOMC01000014">
    <property type="protein sequence ID" value="ONH31930.1"/>
    <property type="molecule type" value="Genomic_DNA"/>
</dbReference>
<feature type="transmembrane region" description="Helical" evidence="7">
    <location>
        <begin position="57"/>
        <end position="78"/>
    </location>
</feature>
<evidence type="ECO:0000256" key="1">
    <source>
        <dbReference type="ARBA" id="ARBA00004141"/>
    </source>
</evidence>
<comment type="caution">
    <text evidence="9">The sequence shown here is derived from an EMBL/GenBank/DDBJ whole genome shotgun (WGS) entry which is preliminary data.</text>
</comment>
<name>A0A1V2IG11_9ACTN</name>
<dbReference type="InterPro" id="IPR006153">
    <property type="entry name" value="Cation/H_exchanger_TM"/>
</dbReference>
<evidence type="ECO:0000256" key="4">
    <source>
        <dbReference type="ARBA" id="ARBA00022692"/>
    </source>
</evidence>
<feature type="transmembrane region" description="Helical" evidence="7">
    <location>
        <begin position="291"/>
        <end position="316"/>
    </location>
</feature>
<feature type="transmembrane region" description="Helical" evidence="7">
    <location>
        <begin position="328"/>
        <end position="349"/>
    </location>
</feature>
<dbReference type="RefSeq" id="WP_076814752.1">
    <property type="nucleotide sequence ID" value="NZ_MOMC01000014.1"/>
</dbReference>
<keyword evidence="10" id="KW-1185">Reference proteome</keyword>
<feature type="transmembrane region" description="Helical" evidence="7">
    <location>
        <begin position="267"/>
        <end position="285"/>
    </location>
</feature>
<feature type="transmembrane region" description="Helical" evidence="7">
    <location>
        <begin position="33"/>
        <end position="51"/>
    </location>
</feature>
<proteinExistence type="inferred from homology"/>
<dbReference type="STRING" id="1834516.BL253_07280"/>
<protein>
    <submittedName>
        <fullName evidence="9">Cation/H(+) antiporter</fullName>
    </submittedName>
</protein>
<feature type="transmembrane region" description="Helical" evidence="7">
    <location>
        <begin position="361"/>
        <end position="379"/>
    </location>
</feature>
<keyword evidence="6 7" id="KW-0472">Membrane</keyword>
<evidence type="ECO:0000256" key="3">
    <source>
        <dbReference type="ARBA" id="ARBA00022448"/>
    </source>
</evidence>
<dbReference type="GO" id="GO:0016020">
    <property type="term" value="C:membrane"/>
    <property type="evidence" value="ECO:0007669"/>
    <property type="project" value="UniProtKB-SubCell"/>
</dbReference>
<evidence type="ECO:0000256" key="7">
    <source>
        <dbReference type="SAM" id="Phobius"/>
    </source>
</evidence>
<accession>A0A1V2IG11</accession>
<evidence type="ECO:0000256" key="6">
    <source>
        <dbReference type="ARBA" id="ARBA00023136"/>
    </source>
</evidence>
<feature type="domain" description="Cation/H+ exchanger transmembrane" evidence="8">
    <location>
        <begin position="16"/>
        <end position="374"/>
    </location>
</feature>
<feature type="transmembrane region" description="Helical" evidence="7">
    <location>
        <begin position="6"/>
        <end position="26"/>
    </location>
</feature>
<dbReference type="InterPro" id="IPR038770">
    <property type="entry name" value="Na+/solute_symporter_sf"/>
</dbReference>
<comment type="similarity">
    <text evidence="2">Belongs to the monovalent cation:proton antiporter 2 (CPA2) transporter (TC 2.A.37) family.</text>
</comment>
<dbReference type="Gene3D" id="1.20.1530.20">
    <property type="match status" value="1"/>
</dbReference>
<evidence type="ECO:0000256" key="5">
    <source>
        <dbReference type="ARBA" id="ARBA00022989"/>
    </source>
</evidence>
<evidence type="ECO:0000259" key="8">
    <source>
        <dbReference type="Pfam" id="PF00999"/>
    </source>
</evidence>
<dbReference type="Pfam" id="PF00999">
    <property type="entry name" value="Na_H_Exchanger"/>
    <property type="match status" value="1"/>
</dbReference>
<evidence type="ECO:0000313" key="10">
    <source>
        <dbReference type="Proteomes" id="UP000188929"/>
    </source>
</evidence>
<keyword evidence="4 7" id="KW-0812">Transmembrane</keyword>
<gene>
    <name evidence="9" type="ORF">BL253_07280</name>
</gene>
<dbReference type="Proteomes" id="UP000188929">
    <property type="component" value="Unassembled WGS sequence"/>
</dbReference>
<dbReference type="GO" id="GO:1902600">
    <property type="term" value="P:proton transmembrane transport"/>
    <property type="evidence" value="ECO:0007669"/>
    <property type="project" value="InterPro"/>
</dbReference>
<evidence type="ECO:0000256" key="2">
    <source>
        <dbReference type="ARBA" id="ARBA00005551"/>
    </source>
</evidence>
<dbReference type="AlphaFoldDB" id="A0A1V2IG11"/>
<evidence type="ECO:0000313" key="9">
    <source>
        <dbReference type="EMBL" id="ONH31930.1"/>
    </source>
</evidence>